<protein>
    <submittedName>
        <fullName evidence="1">27322_t:CDS:1</fullName>
    </submittedName>
</protein>
<dbReference type="Proteomes" id="UP000789920">
    <property type="component" value="Unassembled WGS sequence"/>
</dbReference>
<feature type="non-terminal residue" evidence="1">
    <location>
        <position position="45"/>
    </location>
</feature>
<comment type="caution">
    <text evidence="1">The sequence shown here is derived from an EMBL/GenBank/DDBJ whole genome shotgun (WGS) entry which is preliminary data.</text>
</comment>
<reference evidence="1" key="1">
    <citation type="submission" date="2021-06" db="EMBL/GenBank/DDBJ databases">
        <authorList>
            <person name="Kallberg Y."/>
            <person name="Tangrot J."/>
            <person name="Rosling A."/>
        </authorList>
    </citation>
    <scope>NUCLEOTIDE SEQUENCE</scope>
    <source>
        <strain evidence="1">MA461A</strain>
    </source>
</reference>
<evidence type="ECO:0000313" key="2">
    <source>
        <dbReference type="Proteomes" id="UP000789920"/>
    </source>
</evidence>
<gene>
    <name evidence="1" type="ORF">RPERSI_LOCUS15475</name>
</gene>
<organism evidence="1 2">
    <name type="scientific">Racocetra persica</name>
    <dbReference type="NCBI Taxonomy" id="160502"/>
    <lineage>
        <taxon>Eukaryota</taxon>
        <taxon>Fungi</taxon>
        <taxon>Fungi incertae sedis</taxon>
        <taxon>Mucoromycota</taxon>
        <taxon>Glomeromycotina</taxon>
        <taxon>Glomeromycetes</taxon>
        <taxon>Diversisporales</taxon>
        <taxon>Gigasporaceae</taxon>
        <taxon>Racocetra</taxon>
    </lineage>
</organism>
<sequence>MAIPDEFESQDLLQFYNLRNIINQRKAFGYESFSSTFLNPKLENA</sequence>
<accession>A0ACA9QTR0</accession>
<name>A0ACA9QTR0_9GLOM</name>
<proteinExistence type="predicted"/>
<dbReference type="EMBL" id="CAJVQC010037197">
    <property type="protein sequence ID" value="CAG8763190.1"/>
    <property type="molecule type" value="Genomic_DNA"/>
</dbReference>
<keyword evidence="2" id="KW-1185">Reference proteome</keyword>
<evidence type="ECO:0000313" key="1">
    <source>
        <dbReference type="EMBL" id="CAG8763190.1"/>
    </source>
</evidence>